<dbReference type="PROSITE" id="PS50928">
    <property type="entry name" value="ABC_TM1"/>
    <property type="match status" value="1"/>
</dbReference>
<keyword evidence="10" id="KW-1185">Reference proteome</keyword>
<evidence type="ECO:0000256" key="3">
    <source>
        <dbReference type="ARBA" id="ARBA00022475"/>
    </source>
</evidence>
<reference evidence="9 10" key="1">
    <citation type="submission" date="2022-09" db="EMBL/GenBank/DDBJ databases">
        <title>Enrichment on poylsaccharides allowed isolation of novel metabolic and taxonomic groups of Haloarchaea.</title>
        <authorList>
            <person name="Sorokin D.Y."/>
            <person name="Elcheninov A.G."/>
            <person name="Khizhniak T.V."/>
            <person name="Kolganova T.V."/>
            <person name="Kublanov I.V."/>
        </authorList>
    </citation>
    <scope>NUCLEOTIDE SEQUENCE [LARGE SCALE GENOMIC DNA]</scope>
    <source>
        <strain evidence="9 10">AArc-curdl1</strain>
    </source>
</reference>
<dbReference type="InterPro" id="IPR035906">
    <property type="entry name" value="MetI-like_sf"/>
</dbReference>
<comment type="caution">
    <text evidence="9">The sequence shown here is derived from an EMBL/GenBank/DDBJ whole genome shotgun (WGS) entry which is preliminary data.</text>
</comment>
<dbReference type="Pfam" id="PF00528">
    <property type="entry name" value="BPD_transp_1"/>
    <property type="match status" value="1"/>
</dbReference>
<dbReference type="CDD" id="cd06261">
    <property type="entry name" value="TM_PBP2"/>
    <property type="match status" value="1"/>
</dbReference>
<dbReference type="SUPFAM" id="SSF161098">
    <property type="entry name" value="MetI-like"/>
    <property type="match status" value="1"/>
</dbReference>
<feature type="transmembrane region" description="Helical" evidence="7">
    <location>
        <begin position="291"/>
        <end position="317"/>
    </location>
</feature>
<sequence>MRKFIIRRIAYLLLTYWAFITVLFVIFRMTPGDPTTMYVVEGMTEAERQATLERYGLTDPLHIQYLNYVGDLLRGDLGFSYRYNTSVASILIIKFWNTIFLMATSLLIAYSIGILFGAYLGWVRGTAKEKGGLLLALIFRSSPEFWIGIVLLSVFVFRLGWFPWGGIRAIGAEAPVGFTSRYFNREFAYHLFLPALTGAIYYMAQPILLMRSSMISVLNSDFIEIKKAEGLSPTRIVYKHAARNSMLPMATVIALVAGMSIGGSLVIETVFSWPGMGREMVESVHHNDYPMAMGAFFLMGTVVIFMNFLADIAYVYLDPRVRYD</sequence>
<dbReference type="PANTHER" id="PTHR43163">
    <property type="entry name" value="DIPEPTIDE TRANSPORT SYSTEM PERMEASE PROTEIN DPPB-RELATED"/>
    <property type="match status" value="1"/>
</dbReference>
<accession>A0AAP2Z777</accession>
<dbReference type="Gene3D" id="1.10.3720.10">
    <property type="entry name" value="MetI-like"/>
    <property type="match status" value="1"/>
</dbReference>
<dbReference type="InterPro" id="IPR045621">
    <property type="entry name" value="BPD_transp_1_N"/>
</dbReference>
<protein>
    <submittedName>
        <fullName evidence="9">ABC transporter permease</fullName>
    </submittedName>
</protein>
<feature type="transmembrane region" description="Helical" evidence="7">
    <location>
        <begin position="249"/>
        <end position="271"/>
    </location>
</feature>
<dbReference type="AlphaFoldDB" id="A0AAP2Z777"/>
<feature type="domain" description="ABC transmembrane type-1" evidence="8">
    <location>
        <begin position="95"/>
        <end position="310"/>
    </location>
</feature>
<dbReference type="EMBL" id="JAOPJZ010000002">
    <property type="protein sequence ID" value="MCU4751425.1"/>
    <property type="molecule type" value="Genomic_DNA"/>
</dbReference>
<evidence type="ECO:0000313" key="9">
    <source>
        <dbReference type="EMBL" id="MCU4751425.1"/>
    </source>
</evidence>
<evidence type="ECO:0000259" key="8">
    <source>
        <dbReference type="PROSITE" id="PS50928"/>
    </source>
</evidence>
<keyword evidence="5 7" id="KW-1133">Transmembrane helix</keyword>
<comment type="similarity">
    <text evidence="7">Belongs to the binding-protein-dependent transport system permease family.</text>
</comment>
<evidence type="ECO:0000256" key="4">
    <source>
        <dbReference type="ARBA" id="ARBA00022692"/>
    </source>
</evidence>
<proteinExistence type="inferred from homology"/>
<feature type="transmembrane region" description="Helical" evidence="7">
    <location>
        <begin position="9"/>
        <end position="27"/>
    </location>
</feature>
<dbReference type="PANTHER" id="PTHR43163:SF6">
    <property type="entry name" value="DIPEPTIDE TRANSPORT SYSTEM PERMEASE PROTEIN DPPB-RELATED"/>
    <property type="match status" value="1"/>
</dbReference>
<evidence type="ECO:0000256" key="6">
    <source>
        <dbReference type="ARBA" id="ARBA00023136"/>
    </source>
</evidence>
<feature type="transmembrane region" description="Helical" evidence="7">
    <location>
        <begin position="144"/>
        <end position="167"/>
    </location>
</feature>
<organism evidence="9 10">
    <name type="scientific">Natronosalvus hydrolyticus</name>
    <dbReference type="NCBI Taxonomy" id="2979988"/>
    <lineage>
        <taxon>Archaea</taxon>
        <taxon>Methanobacteriati</taxon>
        <taxon>Methanobacteriota</taxon>
        <taxon>Stenosarchaea group</taxon>
        <taxon>Halobacteria</taxon>
        <taxon>Halobacteriales</taxon>
        <taxon>Natrialbaceae</taxon>
        <taxon>Natronosalvus</taxon>
    </lineage>
</organism>
<gene>
    <name evidence="9" type="ORF">OB919_05435</name>
</gene>
<keyword evidence="3" id="KW-1003">Cell membrane</keyword>
<dbReference type="Pfam" id="PF19300">
    <property type="entry name" value="BPD_transp_1_N"/>
    <property type="match status" value="1"/>
</dbReference>
<evidence type="ECO:0000256" key="1">
    <source>
        <dbReference type="ARBA" id="ARBA00004651"/>
    </source>
</evidence>
<evidence type="ECO:0000313" key="10">
    <source>
        <dbReference type="Proteomes" id="UP001321047"/>
    </source>
</evidence>
<dbReference type="InterPro" id="IPR000515">
    <property type="entry name" value="MetI-like"/>
</dbReference>
<keyword evidence="6 7" id="KW-0472">Membrane</keyword>
<evidence type="ECO:0000256" key="2">
    <source>
        <dbReference type="ARBA" id="ARBA00022448"/>
    </source>
</evidence>
<comment type="subcellular location">
    <subcellularLocation>
        <location evidence="1 7">Cell membrane</location>
        <topology evidence="1 7">Multi-pass membrane protein</topology>
    </subcellularLocation>
</comment>
<dbReference type="Proteomes" id="UP001321047">
    <property type="component" value="Unassembled WGS sequence"/>
</dbReference>
<dbReference type="GO" id="GO:0055085">
    <property type="term" value="P:transmembrane transport"/>
    <property type="evidence" value="ECO:0007669"/>
    <property type="project" value="InterPro"/>
</dbReference>
<keyword evidence="2 7" id="KW-0813">Transport</keyword>
<dbReference type="GO" id="GO:0005886">
    <property type="term" value="C:plasma membrane"/>
    <property type="evidence" value="ECO:0007669"/>
    <property type="project" value="UniProtKB-SubCell"/>
</dbReference>
<evidence type="ECO:0000256" key="5">
    <source>
        <dbReference type="ARBA" id="ARBA00022989"/>
    </source>
</evidence>
<evidence type="ECO:0000256" key="7">
    <source>
        <dbReference type="RuleBase" id="RU363032"/>
    </source>
</evidence>
<keyword evidence="4 7" id="KW-0812">Transmembrane</keyword>
<feature type="transmembrane region" description="Helical" evidence="7">
    <location>
        <begin position="99"/>
        <end position="123"/>
    </location>
</feature>
<feature type="transmembrane region" description="Helical" evidence="7">
    <location>
        <begin position="187"/>
        <end position="204"/>
    </location>
</feature>
<name>A0AAP2Z777_9EURY</name>
<dbReference type="RefSeq" id="WP_342807173.1">
    <property type="nucleotide sequence ID" value="NZ_JAOPJZ010000002.1"/>
</dbReference>